<dbReference type="AlphaFoldDB" id="A0A7Y9JR98"/>
<name>A0A7Y9JR98_9ACTN</name>
<comment type="caution">
    <text evidence="2">The sequence shown here is derived from an EMBL/GenBank/DDBJ whole genome shotgun (WGS) entry which is preliminary data.</text>
</comment>
<dbReference type="EMBL" id="JACCBE010000001">
    <property type="protein sequence ID" value="NYD58026.1"/>
    <property type="molecule type" value="Genomic_DNA"/>
</dbReference>
<dbReference type="RefSeq" id="WP_179615699.1">
    <property type="nucleotide sequence ID" value="NZ_CP059163.1"/>
</dbReference>
<keyword evidence="1" id="KW-0732">Signal</keyword>
<reference evidence="2 3" key="1">
    <citation type="submission" date="2020-07" db="EMBL/GenBank/DDBJ databases">
        <title>Sequencing the genomes of 1000 actinobacteria strains.</title>
        <authorList>
            <person name="Klenk H.-P."/>
        </authorList>
    </citation>
    <scope>NUCLEOTIDE SEQUENCE [LARGE SCALE GENOMIC DNA]</scope>
    <source>
        <strain evidence="2 3">DSM 18965</strain>
    </source>
</reference>
<feature type="signal peptide" evidence="1">
    <location>
        <begin position="1"/>
        <end position="30"/>
    </location>
</feature>
<sequence length="285" mass="31090">MSPARLTRLAGVATSLTLLAGGLSLAPAQAAGPAAGTPAVSSTEDRARTKPLRIKSPGVSCECGGAGYLWGWYVVGMRFTGVKKGHTYRAFIKGGAEATATQSYGTAIFSRADHDFEYGETYKFVVKEYKRKKLVRTSKAKKYTIPTPVAHPDMARLETIEADGKDYLVAGRTYSVAYEGEWQDGIQFAKGVDRYLNEDGGFGWYEEEGYPLPWVEHAPDAALTLAPTEEHLGQQWNIYVVGSVPAPKDVPRKGIEAGDPVRGSEWGHHWFVSIISEEEAAQLEQ</sequence>
<evidence type="ECO:0000313" key="3">
    <source>
        <dbReference type="Proteomes" id="UP000516957"/>
    </source>
</evidence>
<protein>
    <submittedName>
        <fullName evidence="2">Uncharacterized protein</fullName>
    </submittedName>
</protein>
<feature type="chain" id="PRO_5030729732" evidence="1">
    <location>
        <begin position="31"/>
        <end position="285"/>
    </location>
</feature>
<organism evidence="2 3">
    <name type="scientific">Nocardioides marinisabuli</name>
    <dbReference type="NCBI Taxonomy" id="419476"/>
    <lineage>
        <taxon>Bacteria</taxon>
        <taxon>Bacillati</taxon>
        <taxon>Actinomycetota</taxon>
        <taxon>Actinomycetes</taxon>
        <taxon>Propionibacteriales</taxon>
        <taxon>Nocardioidaceae</taxon>
        <taxon>Nocardioides</taxon>
    </lineage>
</organism>
<proteinExistence type="predicted"/>
<dbReference type="Proteomes" id="UP000516957">
    <property type="component" value="Unassembled WGS sequence"/>
</dbReference>
<gene>
    <name evidence="2" type="ORF">BKA08_002264</name>
</gene>
<accession>A0A7Y9JR98</accession>
<evidence type="ECO:0000256" key="1">
    <source>
        <dbReference type="SAM" id="SignalP"/>
    </source>
</evidence>
<keyword evidence="3" id="KW-1185">Reference proteome</keyword>
<evidence type="ECO:0000313" key="2">
    <source>
        <dbReference type="EMBL" id="NYD58026.1"/>
    </source>
</evidence>